<dbReference type="GO" id="GO:0030420">
    <property type="term" value="P:establishment of competence for transformation"/>
    <property type="evidence" value="ECO:0007669"/>
    <property type="project" value="UniProtKB-KW"/>
</dbReference>
<proteinExistence type="predicted"/>
<dbReference type="Proteomes" id="UP000322524">
    <property type="component" value="Unassembled WGS sequence"/>
</dbReference>
<dbReference type="OrthoDB" id="10001213at2"/>
<dbReference type="Pfam" id="PF07963">
    <property type="entry name" value="N_methyl"/>
    <property type="match status" value="1"/>
</dbReference>
<dbReference type="EMBL" id="VTEV01000003">
    <property type="protein sequence ID" value="TYS68930.1"/>
    <property type="molecule type" value="Genomic_DNA"/>
</dbReference>
<feature type="transmembrane region" description="Helical" evidence="3">
    <location>
        <begin position="20"/>
        <end position="38"/>
    </location>
</feature>
<gene>
    <name evidence="4" type="ORF">FZC76_08350</name>
</gene>
<organism evidence="4 5">
    <name type="scientific">Sutcliffiella horikoshii</name>
    <dbReference type="NCBI Taxonomy" id="79883"/>
    <lineage>
        <taxon>Bacteria</taxon>
        <taxon>Bacillati</taxon>
        <taxon>Bacillota</taxon>
        <taxon>Bacilli</taxon>
        <taxon>Bacillales</taxon>
        <taxon>Bacillaceae</taxon>
        <taxon>Sutcliffiella</taxon>
    </lineage>
</organism>
<reference evidence="4 5" key="1">
    <citation type="submission" date="2019-08" db="EMBL/GenBank/DDBJ databases">
        <title>Bacillus genomes from the desert of Cuatro Cienegas, Coahuila.</title>
        <authorList>
            <person name="Olmedo-Alvarez G."/>
        </authorList>
    </citation>
    <scope>NUCLEOTIDE SEQUENCE [LARGE SCALE GENOMIC DNA]</scope>
    <source>
        <strain evidence="4 5">CH28_1T</strain>
    </source>
</reference>
<protein>
    <submittedName>
        <fullName evidence="4">Prepilin-type N-terminal cleavage/methylation domain-containing protein</fullName>
    </submittedName>
</protein>
<dbReference type="InterPro" id="IPR012902">
    <property type="entry name" value="N_methyl_site"/>
</dbReference>
<evidence type="ECO:0000256" key="1">
    <source>
        <dbReference type="ARBA" id="ARBA00004241"/>
    </source>
</evidence>
<dbReference type="AlphaFoldDB" id="A0A5D4SZR2"/>
<dbReference type="GO" id="GO:0009986">
    <property type="term" value="C:cell surface"/>
    <property type="evidence" value="ECO:0007669"/>
    <property type="project" value="UniProtKB-SubCell"/>
</dbReference>
<accession>A0A5D4SZR2</accession>
<evidence type="ECO:0000313" key="4">
    <source>
        <dbReference type="EMBL" id="TYS68930.1"/>
    </source>
</evidence>
<evidence type="ECO:0000256" key="2">
    <source>
        <dbReference type="ARBA" id="ARBA00023287"/>
    </source>
</evidence>
<keyword evidence="3" id="KW-0472">Membrane</keyword>
<dbReference type="PROSITE" id="PS00409">
    <property type="entry name" value="PROKAR_NTER_METHYL"/>
    <property type="match status" value="1"/>
</dbReference>
<dbReference type="NCBIfam" id="TIGR02532">
    <property type="entry name" value="IV_pilin_GFxxxE"/>
    <property type="match status" value="1"/>
</dbReference>
<name>A0A5D4SZR2_9BACI</name>
<keyword evidence="3" id="KW-0812">Transmembrane</keyword>
<comment type="subcellular location">
    <subcellularLocation>
        <location evidence="1">Cell surface</location>
    </subcellularLocation>
</comment>
<sequence>MLKFTREKINNDSGFTLLEVLVSIVILSIIILTFLSFFSQALLFSVKEEDNLVGVNISERILYYVEGSSTIESVLSANTYSCDAEPHSLVSYIADQDPQDEWQTYPPDLTKLFFTQNNRTYYSYVTICQSAEETDLSLHRVHIKTYQSMNNASQDRFIYETYQYVNLFE</sequence>
<evidence type="ECO:0000256" key="3">
    <source>
        <dbReference type="SAM" id="Phobius"/>
    </source>
</evidence>
<keyword evidence="2" id="KW-0178">Competence</keyword>
<dbReference type="RefSeq" id="WP_148987775.1">
    <property type="nucleotide sequence ID" value="NZ_VTEV01000003.1"/>
</dbReference>
<evidence type="ECO:0000313" key="5">
    <source>
        <dbReference type="Proteomes" id="UP000322524"/>
    </source>
</evidence>
<comment type="caution">
    <text evidence="4">The sequence shown here is derived from an EMBL/GenBank/DDBJ whole genome shotgun (WGS) entry which is preliminary data.</text>
</comment>
<keyword evidence="3" id="KW-1133">Transmembrane helix</keyword>